<sequence length="78" mass="8534">MSLQLNCLHGAPGGLWGTLPHSDSPPSTLPDRAVFCVLPLMHHSRTLPSDSRQAAPISILLRPKRQTSRSLFVVRRPG</sequence>
<dbReference type="AlphaFoldDB" id="A0AAD9ERF3"/>
<keyword evidence="2" id="KW-1185">Reference proteome</keyword>
<organism evidence="1 2">
    <name type="scientific">Colletotrichum chrysophilum</name>
    <dbReference type="NCBI Taxonomy" id="1836956"/>
    <lineage>
        <taxon>Eukaryota</taxon>
        <taxon>Fungi</taxon>
        <taxon>Dikarya</taxon>
        <taxon>Ascomycota</taxon>
        <taxon>Pezizomycotina</taxon>
        <taxon>Sordariomycetes</taxon>
        <taxon>Hypocreomycetidae</taxon>
        <taxon>Glomerellales</taxon>
        <taxon>Glomerellaceae</taxon>
        <taxon>Colletotrichum</taxon>
        <taxon>Colletotrichum gloeosporioides species complex</taxon>
    </lineage>
</organism>
<accession>A0AAD9ERF3</accession>
<evidence type="ECO:0000313" key="2">
    <source>
        <dbReference type="Proteomes" id="UP001243330"/>
    </source>
</evidence>
<proteinExistence type="predicted"/>
<protein>
    <submittedName>
        <fullName evidence="1">Uncharacterized protein</fullName>
    </submittedName>
</protein>
<evidence type="ECO:0000313" key="1">
    <source>
        <dbReference type="EMBL" id="KAK1853951.1"/>
    </source>
</evidence>
<gene>
    <name evidence="1" type="ORF">CCHR01_03369</name>
</gene>
<comment type="caution">
    <text evidence="1">The sequence shown here is derived from an EMBL/GenBank/DDBJ whole genome shotgun (WGS) entry which is preliminary data.</text>
</comment>
<dbReference type="EMBL" id="JAQOWY010000045">
    <property type="protein sequence ID" value="KAK1853951.1"/>
    <property type="molecule type" value="Genomic_DNA"/>
</dbReference>
<name>A0AAD9ERF3_9PEZI</name>
<dbReference type="Proteomes" id="UP001243330">
    <property type="component" value="Unassembled WGS sequence"/>
</dbReference>
<reference evidence="1" key="1">
    <citation type="submission" date="2023-01" db="EMBL/GenBank/DDBJ databases">
        <title>Colletotrichum chrysophilum M932 genome sequence.</title>
        <authorList>
            <person name="Baroncelli R."/>
        </authorList>
    </citation>
    <scope>NUCLEOTIDE SEQUENCE</scope>
    <source>
        <strain evidence="1">M932</strain>
    </source>
</reference>